<dbReference type="SUPFAM" id="SSF48371">
    <property type="entry name" value="ARM repeat"/>
    <property type="match status" value="1"/>
</dbReference>
<gene>
    <name evidence="3" type="ORF">cyc_03223</name>
</gene>
<organism evidence="3 4">
    <name type="scientific">Cyclospora cayetanensis</name>
    <dbReference type="NCBI Taxonomy" id="88456"/>
    <lineage>
        <taxon>Eukaryota</taxon>
        <taxon>Sar</taxon>
        <taxon>Alveolata</taxon>
        <taxon>Apicomplexa</taxon>
        <taxon>Conoidasida</taxon>
        <taxon>Coccidia</taxon>
        <taxon>Eucoccidiorida</taxon>
        <taxon>Eimeriorina</taxon>
        <taxon>Eimeriidae</taxon>
        <taxon>Cyclospora</taxon>
    </lineage>
</organism>
<evidence type="ECO:0000259" key="2">
    <source>
        <dbReference type="Pfam" id="PF09090"/>
    </source>
</evidence>
<feature type="region of interest" description="Disordered" evidence="1">
    <location>
        <begin position="30"/>
        <end position="109"/>
    </location>
</feature>
<keyword evidence="4" id="KW-1185">Reference proteome</keyword>
<name>A0A1D3D6Q9_9EIME</name>
<dbReference type="Gene3D" id="1.25.40.180">
    <property type="match status" value="1"/>
</dbReference>
<evidence type="ECO:0000256" key="1">
    <source>
        <dbReference type="SAM" id="MobiDB-lite"/>
    </source>
</evidence>
<feature type="domain" description="MIF4G-like type 2" evidence="2">
    <location>
        <begin position="104"/>
        <end position="275"/>
    </location>
</feature>
<proteinExistence type="predicted"/>
<evidence type="ECO:0000313" key="3">
    <source>
        <dbReference type="EMBL" id="OEH79129.1"/>
    </source>
</evidence>
<dbReference type="InterPro" id="IPR015174">
    <property type="entry name" value="MIF4G-like_typ-2"/>
</dbReference>
<sequence length="418" mass="47386">MLRFSFDGDDARKESVFRVYQLLLSLLGKHKSKGSPAASRKTAQEEEEQHAGAEAADGASSTMETDAPEGTAAANGLCSPSDRKADSEVARDSSTREELEPEAAAEDAQRLNTSVLHHCEKDMESDPWKLEEILKLFVFCLLSFGSKTQTHLNRLLRNYAEVFLLFAQGAEAHTMDSLEDMQMPVEASERGDIYPAVLQAVQKYWAFSQQKLALTLHAFLKVGILKRQRVLQLLCEANTETRDSWAYLELIEAVLRGAVDECETAREEAAATGASKPTYTEAEELLHFYLMHLLKDLRVEEAPPRIRFLYLRCLFIGRKYAEFVDVPRLKEEVEGIEDADSRISNLLTIVEEVQKKFCFKELPQCSQQEETLRFVHFYMLLYGLSGNTHPSTNLEEYQGEVQSLLDSSRPREGWSLWL</sequence>
<dbReference type="Proteomes" id="UP000095192">
    <property type="component" value="Unassembled WGS sequence"/>
</dbReference>
<feature type="compositionally biased region" description="Basic and acidic residues" evidence="1">
    <location>
        <begin position="81"/>
        <end position="98"/>
    </location>
</feature>
<accession>A0A1D3D6Q9</accession>
<reference evidence="3 4" key="1">
    <citation type="journal article" date="2016" name="BMC Genomics">
        <title>Comparative genomics reveals Cyclospora cayetanensis possesses coccidia-like metabolism and invasion components but unique surface antigens.</title>
        <authorList>
            <person name="Liu S."/>
            <person name="Wang L."/>
            <person name="Zheng H."/>
            <person name="Xu Z."/>
            <person name="Roellig D.M."/>
            <person name="Li N."/>
            <person name="Frace M.A."/>
            <person name="Tang K."/>
            <person name="Arrowood M.J."/>
            <person name="Moss D.M."/>
            <person name="Zhang L."/>
            <person name="Feng Y."/>
            <person name="Xiao L."/>
        </authorList>
    </citation>
    <scope>NUCLEOTIDE SEQUENCE [LARGE SCALE GENOMIC DNA]</scope>
    <source>
        <strain evidence="3 4">CHN_HEN01</strain>
    </source>
</reference>
<dbReference type="VEuPathDB" id="ToxoDB:cyc_03223"/>
<dbReference type="InterPro" id="IPR016024">
    <property type="entry name" value="ARM-type_fold"/>
</dbReference>
<dbReference type="VEuPathDB" id="ToxoDB:LOC34619957"/>
<evidence type="ECO:0000313" key="4">
    <source>
        <dbReference type="Proteomes" id="UP000095192"/>
    </source>
</evidence>
<dbReference type="EMBL" id="JROU02000483">
    <property type="protein sequence ID" value="OEH79129.1"/>
    <property type="molecule type" value="Genomic_DNA"/>
</dbReference>
<dbReference type="AlphaFoldDB" id="A0A1D3D6Q9"/>
<protein>
    <submittedName>
        <fullName evidence="3">Nuclear cap binding protein</fullName>
    </submittedName>
</protein>
<comment type="caution">
    <text evidence="3">The sequence shown here is derived from an EMBL/GenBank/DDBJ whole genome shotgun (WGS) entry which is preliminary data.</text>
</comment>
<dbReference type="Pfam" id="PF09090">
    <property type="entry name" value="MIF4G_like_2"/>
    <property type="match status" value="1"/>
</dbReference>
<dbReference type="InParanoid" id="A0A1D3D6Q9"/>
<dbReference type="GO" id="GO:0016070">
    <property type="term" value="P:RNA metabolic process"/>
    <property type="evidence" value="ECO:0007669"/>
    <property type="project" value="InterPro"/>
</dbReference>